<keyword evidence="2" id="KW-0413">Isomerase</keyword>
<reference evidence="3" key="1">
    <citation type="journal article" date="2019" name="Int. J. Syst. Evol. Microbiol.">
        <title>The Global Catalogue of Microorganisms (GCM) 10K type strain sequencing project: providing services to taxonomists for standard genome sequencing and annotation.</title>
        <authorList>
            <consortium name="The Broad Institute Genomics Platform"/>
            <consortium name="The Broad Institute Genome Sequencing Center for Infectious Disease"/>
            <person name="Wu L."/>
            <person name="Ma J."/>
        </authorList>
    </citation>
    <scope>NUCLEOTIDE SEQUENCE [LARGE SCALE GENOMIC DNA]</scope>
    <source>
        <strain evidence="3">JCM 17137</strain>
    </source>
</reference>
<dbReference type="InterPro" id="IPR050312">
    <property type="entry name" value="IolE/XylAMocC-like"/>
</dbReference>
<dbReference type="GO" id="GO:0016853">
    <property type="term" value="F:isomerase activity"/>
    <property type="evidence" value="ECO:0007669"/>
    <property type="project" value="UniProtKB-KW"/>
</dbReference>
<keyword evidence="3" id="KW-1185">Reference proteome</keyword>
<feature type="domain" description="Xylose isomerase-like TIM barrel" evidence="1">
    <location>
        <begin position="30"/>
        <end position="177"/>
    </location>
</feature>
<name>A0ABP7G8X3_9ACTN</name>
<organism evidence="2 3">
    <name type="scientific">Salinactinospora qingdaonensis</name>
    <dbReference type="NCBI Taxonomy" id="702744"/>
    <lineage>
        <taxon>Bacteria</taxon>
        <taxon>Bacillati</taxon>
        <taxon>Actinomycetota</taxon>
        <taxon>Actinomycetes</taxon>
        <taxon>Streptosporangiales</taxon>
        <taxon>Nocardiopsidaceae</taxon>
        <taxon>Salinactinospora</taxon>
    </lineage>
</organism>
<protein>
    <submittedName>
        <fullName evidence="2">Xylose isomerase</fullName>
    </submittedName>
</protein>
<dbReference type="PANTHER" id="PTHR12110">
    <property type="entry name" value="HYDROXYPYRUVATE ISOMERASE"/>
    <property type="match status" value="1"/>
</dbReference>
<dbReference type="InterPro" id="IPR036237">
    <property type="entry name" value="Xyl_isomerase-like_sf"/>
</dbReference>
<dbReference type="PANTHER" id="PTHR12110:SF53">
    <property type="entry name" value="BLR5974 PROTEIN"/>
    <property type="match status" value="1"/>
</dbReference>
<dbReference type="Gene3D" id="3.20.20.150">
    <property type="entry name" value="Divalent-metal-dependent TIM barrel enzymes"/>
    <property type="match status" value="1"/>
</dbReference>
<evidence type="ECO:0000259" key="1">
    <source>
        <dbReference type="Pfam" id="PF01261"/>
    </source>
</evidence>
<dbReference type="Proteomes" id="UP001500908">
    <property type="component" value="Unassembled WGS sequence"/>
</dbReference>
<evidence type="ECO:0000313" key="2">
    <source>
        <dbReference type="EMBL" id="GAA3754789.1"/>
    </source>
</evidence>
<gene>
    <name evidence="2" type="ORF">GCM10022402_36830</name>
</gene>
<dbReference type="RefSeq" id="WP_344973698.1">
    <property type="nucleotide sequence ID" value="NZ_BAABDD010000020.1"/>
</dbReference>
<dbReference type="SUPFAM" id="SSF51658">
    <property type="entry name" value="Xylose isomerase-like"/>
    <property type="match status" value="2"/>
</dbReference>
<dbReference type="Pfam" id="PF01261">
    <property type="entry name" value="AP_endonuc_2"/>
    <property type="match status" value="1"/>
</dbReference>
<dbReference type="EMBL" id="BAABDD010000020">
    <property type="protein sequence ID" value="GAA3754789.1"/>
    <property type="molecule type" value="Genomic_DNA"/>
</dbReference>
<proteinExistence type="predicted"/>
<sequence length="335" mass="38590">MSHHQIKRGVSLYSYQEEYFLRTMSLEDCIREAAGIGAYGIETIGEQMMPGFPDLSEDFYKQWHEWMAQYGTTPTAHDLFLDTQLYPGRYLTESECLASIRRDIDHAAKLGATVIRVIVSTPPEILAASASYARDHDVKLLVEVHAPFHMDHPWIQRHLDQIRRVDSEYLGLMPDMGMYVQRIPRVMRDRAVRNGASEFFADWVCRQYEQRPGREALTLPTEVKYMGGGPADIAFASAAPHMVFTEPRRLLEVMDYCHHIQAKFYEMTTDDDGNDVEYSIPYADIVDVLIEGGYRGYLSSEYEGNRHIQDAFEVDSVDQVRRQHRMFTRLLGESA</sequence>
<evidence type="ECO:0000313" key="3">
    <source>
        <dbReference type="Proteomes" id="UP001500908"/>
    </source>
</evidence>
<accession>A0ABP7G8X3</accession>
<comment type="caution">
    <text evidence="2">The sequence shown here is derived from an EMBL/GenBank/DDBJ whole genome shotgun (WGS) entry which is preliminary data.</text>
</comment>
<dbReference type="InterPro" id="IPR013022">
    <property type="entry name" value="Xyl_isomerase-like_TIM-brl"/>
</dbReference>